<reference evidence="2 3" key="1">
    <citation type="submission" date="2023-07" db="EMBL/GenBank/DDBJ databases">
        <title>Genomic Encyclopedia of Type Strains, Phase IV (KMG-IV): sequencing the most valuable type-strain genomes for metagenomic binning, comparative biology and taxonomic classification.</title>
        <authorList>
            <person name="Goeker M."/>
        </authorList>
    </citation>
    <scope>NUCLEOTIDE SEQUENCE [LARGE SCALE GENOMIC DNA]</scope>
    <source>
        <strain evidence="2 3">DSM 19013</strain>
    </source>
</reference>
<dbReference type="Proteomes" id="UP001231124">
    <property type="component" value="Unassembled WGS sequence"/>
</dbReference>
<dbReference type="CDD" id="cd05403">
    <property type="entry name" value="NT_KNTase_like"/>
    <property type="match status" value="1"/>
</dbReference>
<evidence type="ECO:0000259" key="1">
    <source>
        <dbReference type="PROSITE" id="PS50910"/>
    </source>
</evidence>
<keyword evidence="3" id="KW-1185">Reference proteome</keyword>
<dbReference type="Gene3D" id="1.20.120.330">
    <property type="entry name" value="Nucleotidyltransferases domain 2"/>
    <property type="match status" value="1"/>
</dbReference>
<dbReference type="InterPro" id="IPR043519">
    <property type="entry name" value="NT_sf"/>
</dbReference>
<proteinExistence type="predicted"/>
<sequence length="290" mass="33897">MAILFEEFDAFQKGKLSDRKRRGRIVRVVLYGSHARGGWVEDRASGYFSDYDLLVVVNHDDLVDEIDLWDPVRDRFVQSEMLKSFHTASVSLIVHSHADVNDQMARGRPFFTDIFRDGITLYEASGFPLAEPGALTPETRRDEAWLHYETWFDDAARRFRAARFLMDQGSNRQAAFDLHQVTEGLFHCTLLVLTLYSPKLHALRRLRPIAEGVDRRLVEAWPRNTRLSRRRFNLLHDAYVKARYSRHYRITTEELDWLAERIGVLQRIVQEVCLERLGLRPTPEPGDKRD</sequence>
<comment type="caution">
    <text evidence="2">The sequence shown here is derived from an EMBL/GenBank/DDBJ whole genome shotgun (WGS) entry which is preliminary data.</text>
</comment>
<dbReference type="InterPro" id="IPR052548">
    <property type="entry name" value="Type_VII_TA_antitoxin"/>
</dbReference>
<dbReference type="PROSITE" id="PS50910">
    <property type="entry name" value="HEPN"/>
    <property type="match status" value="1"/>
</dbReference>
<dbReference type="EMBL" id="JAUSVP010000003">
    <property type="protein sequence ID" value="MDQ0446698.1"/>
    <property type="molecule type" value="Genomic_DNA"/>
</dbReference>
<dbReference type="SUPFAM" id="SSF81301">
    <property type="entry name" value="Nucleotidyltransferase"/>
    <property type="match status" value="1"/>
</dbReference>
<organism evidence="2 3">
    <name type="scientific">Methylobacterium aerolatum</name>
    <dbReference type="NCBI Taxonomy" id="418708"/>
    <lineage>
        <taxon>Bacteria</taxon>
        <taxon>Pseudomonadati</taxon>
        <taxon>Pseudomonadota</taxon>
        <taxon>Alphaproteobacteria</taxon>
        <taxon>Hyphomicrobiales</taxon>
        <taxon>Methylobacteriaceae</taxon>
        <taxon>Methylobacterium</taxon>
    </lineage>
</organism>
<dbReference type="PANTHER" id="PTHR33933">
    <property type="entry name" value="NUCLEOTIDYLTRANSFERASE"/>
    <property type="match status" value="1"/>
</dbReference>
<gene>
    <name evidence="2" type="ORF">QO012_001189</name>
</gene>
<dbReference type="RefSeq" id="WP_307353991.1">
    <property type="nucleotide sequence ID" value="NZ_JAUSVP010000003.1"/>
</dbReference>
<protein>
    <submittedName>
        <fullName evidence="2">HEPN domain-containing protein/predicted nucleotidyltransferase</fullName>
    </submittedName>
</protein>
<dbReference type="SMART" id="SM00748">
    <property type="entry name" value="HEPN"/>
    <property type="match status" value="1"/>
</dbReference>
<evidence type="ECO:0000313" key="3">
    <source>
        <dbReference type="Proteomes" id="UP001231124"/>
    </source>
</evidence>
<dbReference type="PANTHER" id="PTHR33933:SF1">
    <property type="entry name" value="PROTEIN ADENYLYLTRANSFERASE MNTA-RELATED"/>
    <property type="match status" value="1"/>
</dbReference>
<dbReference type="SUPFAM" id="SSF81593">
    <property type="entry name" value="Nucleotidyltransferase substrate binding subunit/domain"/>
    <property type="match status" value="1"/>
</dbReference>
<accession>A0ABU0HXY9</accession>
<dbReference type="Gene3D" id="3.30.460.10">
    <property type="entry name" value="Beta Polymerase, domain 2"/>
    <property type="match status" value="1"/>
</dbReference>
<name>A0ABU0HXY9_9HYPH</name>
<dbReference type="InterPro" id="IPR007842">
    <property type="entry name" value="HEPN_dom"/>
</dbReference>
<evidence type="ECO:0000313" key="2">
    <source>
        <dbReference type="EMBL" id="MDQ0446698.1"/>
    </source>
</evidence>
<feature type="domain" description="HEPN" evidence="1">
    <location>
        <begin position="152"/>
        <end position="272"/>
    </location>
</feature>
<dbReference type="Pfam" id="PF05168">
    <property type="entry name" value="HEPN"/>
    <property type="match status" value="1"/>
</dbReference>